<dbReference type="Proteomes" id="UP000527143">
    <property type="component" value="Unassembled WGS sequence"/>
</dbReference>
<reference evidence="1 2" key="1">
    <citation type="submission" date="2020-08" db="EMBL/GenBank/DDBJ databases">
        <title>Genomic Encyclopedia of Type Strains, Phase IV (KMG-IV): sequencing the most valuable type-strain genomes for metagenomic binning, comparative biology and taxonomic classification.</title>
        <authorList>
            <person name="Goeker M."/>
        </authorList>
    </citation>
    <scope>NUCLEOTIDE SEQUENCE [LARGE SCALE GENOMIC DNA]</scope>
    <source>
        <strain evidence="1 2">DSM 26736</strain>
    </source>
</reference>
<accession>A0A840YF72</accession>
<dbReference type="EMBL" id="JACIJF010000001">
    <property type="protein sequence ID" value="MBB5709418.1"/>
    <property type="molecule type" value="Genomic_DNA"/>
</dbReference>
<gene>
    <name evidence="1" type="ORF">FHT02_000624</name>
</gene>
<keyword evidence="2" id="KW-1185">Reference proteome</keyword>
<organism evidence="1 2">
    <name type="scientific">Sphingomonas xinjiangensis</name>
    <dbReference type="NCBI Taxonomy" id="643568"/>
    <lineage>
        <taxon>Bacteria</taxon>
        <taxon>Pseudomonadati</taxon>
        <taxon>Pseudomonadota</taxon>
        <taxon>Alphaproteobacteria</taxon>
        <taxon>Sphingomonadales</taxon>
        <taxon>Sphingomonadaceae</taxon>
        <taxon>Sphingomonas</taxon>
    </lineage>
</organism>
<proteinExistence type="predicted"/>
<protein>
    <submittedName>
        <fullName evidence="1">Uncharacterized protein</fullName>
    </submittedName>
</protein>
<dbReference type="AlphaFoldDB" id="A0A840YF72"/>
<name>A0A840YF72_9SPHN</name>
<comment type="caution">
    <text evidence="1">The sequence shown here is derived from an EMBL/GenBank/DDBJ whole genome shotgun (WGS) entry which is preliminary data.</text>
</comment>
<sequence>MAKTRATRATRGATLNAESARFNLAQREADGDWLDAQADIDGAPPPLRTTVTVEKPRTILTRNSSPDVRFDQSVNPYRGCDQPRNGCVTVPAIARLAQPSCEGAHGSYFIRSLVNEGSKQRRY</sequence>
<evidence type="ECO:0000313" key="1">
    <source>
        <dbReference type="EMBL" id="MBB5709418.1"/>
    </source>
</evidence>
<evidence type="ECO:0000313" key="2">
    <source>
        <dbReference type="Proteomes" id="UP000527143"/>
    </source>
</evidence>